<dbReference type="Proteomes" id="UP001182556">
    <property type="component" value="Unassembled WGS sequence"/>
</dbReference>
<comment type="pathway">
    <text evidence="5 6">tRNA modification; 5-methoxycarbonylmethyl-2-thiouridine-tRNA biosynthesis.</text>
</comment>
<sequence length="134" mass="14712">MEIQTGTSNGLGYTKNERTTASVGKGRGEGEIEVKIEFGGGLHLLFSSTPKHTVYLPRTVPGSEPPKPVDVRYLIKYLKSDLLSEREEMFGDGDGVRPGILVLINDADWELEGELDYELSDKDEVVFISTLHGG</sequence>
<dbReference type="CDD" id="cd01764">
    <property type="entry name" value="Ubl_Urm1"/>
    <property type="match status" value="1"/>
</dbReference>
<dbReference type="GO" id="GO:0034227">
    <property type="term" value="P:tRNA thio-modification"/>
    <property type="evidence" value="ECO:0007669"/>
    <property type="project" value="UniProtKB-UniRule"/>
</dbReference>
<dbReference type="GO" id="GO:0032447">
    <property type="term" value="P:protein urmylation"/>
    <property type="evidence" value="ECO:0007669"/>
    <property type="project" value="UniProtKB-UniRule"/>
</dbReference>
<evidence type="ECO:0000256" key="3">
    <source>
        <dbReference type="ARBA" id="ARBA00022694"/>
    </source>
</evidence>
<dbReference type="PANTHER" id="PTHR14986">
    <property type="entry name" value="RURM1 PROTEIN"/>
    <property type="match status" value="1"/>
</dbReference>
<evidence type="ECO:0000313" key="9">
    <source>
        <dbReference type="Proteomes" id="UP001182556"/>
    </source>
</evidence>
<accession>A0AAD9CYW0</accession>
<proteinExistence type="inferred from homology"/>
<comment type="caution">
    <text evidence="8">The sequence shown here is derived from an EMBL/GenBank/DDBJ whole genome shotgun (WGS) entry which is preliminary data.</text>
</comment>
<keyword evidence="9" id="KW-1185">Reference proteome</keyword>
<keyword evidence="3 5" id="KW-0819">tRNA processing</keyword>
<evidence type="ECO:0000256" key="7">
    <source>
        <dbReference type="SAM" id="MobiDB-lite"/>
    </source>
</evidence>
<evidence type="ECO:0000256" key="6">
    <source>
        <dbReference type="RuleBase" id="RU361182"/>
    </source>
</evidence>
<dbReference type="InterPro" id="IPR012675">
    <property type="entry name" value="Beta-grasp_dom_sf"/>
</dbReference>
<protein>
    <recommendedName>
        <fullName evidence="5 6">Ubiquitin-related modifier 1</fullName>
    </recommendedName>
</protein>
<feature type="region of interest" description="Disordered" evidence="7">
    <location>
        <begin position="1"/>
        <end position="26"/>
    </location>
</feature>
<keyword evidence="2 5" id="KW-1017">Isopeptide bond</keyword>
<dbReference type="GO" id="GO:0005829">
    <property type="term" value="C:cytosol"/>
    <property type="evidence" value="ECO:0007669"/>
    <property type="project" value="UniProtKB-UniRule"/>
</dbReference>
<evidence type="ECO:0000256" key="1">
    <source>
        <dbReference type="ARBA" id="ARBA00022490"/>
    </source>
</evidence>
<comment type="PTM">
    <text evidence="5">C-terminal thiocarboxylation occurs in 2 steps, it is first acyl-adenylated (-COAMP) via the hesA/moeB/thiF part of UBA4, then thiocarboxylated (-COSH) via the rhodanese domain of UBA4.</text>
</comment>
<dbReference type="InterPro" id="IPR016155">
    <property type="entry name" value="Mopterin_synth/thiamin_S_b"/>
</dbReference>
<comment type="similarity">
    <text evidence="5 6">Belongs to the URM1 family.</text>
</comment>
<comment type="subcellular location">
    <subcellularLocation>
        <location evidence="5 6">Cytoplasm</location>
    </subcellularLocation>
</comment>
<evidence type="ECO:0000256" key="5">
    <source>
        <dbReference type="HAMAP-Rule" id="MF_03048"/>
    </source>
</evidence>
<feature type="modified residue" description="1-thioglycine" evidence="5">
    <location>
        <position position="134"/>
    </location>
</feature>
<evidence type="ECO:0000313" key="8">
    <source>
        <dbReference type="EMBL" id="KAK1923977.1"/>
    </source>
</evidence>
<dbReference type="EMBL" id="JAODAN010000005">
    <property type="protein sequence ID" value="KAK1923977.1"/>
    <property type="molecule type" value="Genomic_DNA"/>
</dbReference>
<dbReference type="GO" id="GO:0002098">
    <property type="term" value="P:tRNA wobble uridine modification"/>
    <property type="evidence" value="ECO:0007669"/>
    <property type="project" value="UniProtKB-UniRule"/>
</dbReference>
<dbReference type="HAMAP" id="MF_03048">
    <property type="entry name" value="Urm1"/>
    <property type="match status" value="1"/>
</dbReference>
<dbReference type="Gene3D" id="3.10.20.30">
    <property type="match status" value="1"/>
</dbReference>
<dbReference type="Pfam" id="PF09138">
    <property type="entry name" value="Urm1"/>
    <property type="match status" value="1"/>
</dbReference>
<keyword evidence="4 5" id="KW-0833">Ubl conjugation pathway</keyword>
<dbReference type="InterPro" id="IPR015221">
    <property type="entry name" value="Urm1"/>
</dbReference>
<feature type="cross-link" description="Glycyl lysine isopeptide (Gly-Lys) (interchain with K-? in acceptor proteins)" evidence="5">
    <location>
        <position position="134"/>
    </location>
</feature>
<dbReference type="SUPFAM" id="SSF54285">
    <property type="entry name" value="MoaD/ThiS"/>
    <property type="match status" value="1"/>
</dbReference>
<name>A0AAD9CYW0_PAPLA</name>
<organism evidence="8 9">
    <name type="scientific">Papiliotrema laurentii</name>
    <name type="common">Cryptococcus laurentii</name>
    <dbReference type="NCBI Taxonomy" id="5418"/>
    <lineage>
        <taxon>Eukaryota</taxon>
        <taxon>Fungi</taxon>
        <taxon>Dikarya</taxon>
        <taxon>Basidiomycota</taxon>
        <taxon>Agaricomycotina</taxon>
        <taxon>Tremellomycetes</taxon>
        <taxon>Tremellales</taxon>
        <taxon>Rhynchogastremaceae</taxon>
        <taxon>Papiliotrema</taxon>
    </lineage>
</organism>
<gene>
    <name evidence="5" type="primary">URM1</name>
    <name evidence="8" type="ORF">DB88DRAFT_488687</name>
</gene>
<comment type="function">
    <text evidence="5">Acts as a sulfur carrier required for 2-thiolation of mcm(5)S(2)U at tRNA wobble positions of cytosolic tRNA(Lys), tRNA(Glu) and tRNA(Gln). Serves as sulfur donor in tRNA 2-thiolation reaction by being thiocarboxylated (-COSH) at its C-terminus by the MOCS3 homolog UBA4. The sulfur is then transferred to tRNA to form 2-thiolation of mcm(5)S(2)U. Prior mcm(5) tRNA modification by the elongator complex is required for 2-thiolation. Also acts as a ubiquitin-like protein (UBL) that is covalently conjugated via an isopeptide bond to lysine residues of target proteins such as AHP1. The thiocarboxylated form serves as substrate for conjugation and oxidative stress specifically induces the formation of UBL-protein conjugates.</text>
</comment>
<reference evidence="8" key="1">
    <citation type="submission" date="2023-02" db="EMBL/GenBank/DDBJ databases">
        <title>Identification and recombinant expression of a fungal hydrolase from Papiliotrema laurentii that hydrolyzes apple cutin and clears colloidal polyester polyurethane.</title>
        <authorList>
            <consortium name="DOE Joint Genome Institute"/>
            <person name="Roman V.A."/>
            <person name="Bojanowski C."/>
            <person name="Crable B.R."/>
            <person name="Wagner D.N."/>
            <person name="Hung C.S."/>
            <person name="Nadeau L.J."/>
            <person name="Schratz L."/>
            <person name="Haridas S."/>
            <person name="Pangilinan J."/>
            <person name="Lipzen A."/>
            <person name="Na H."/>
            <person name="Yan M."/>
            <person name="Ng V."/>
            <person name="Grigoriev I.V."/>
            <person name="Spatafora J.W."/>
            <person name="Barlow D."/>
            <person name="Biffinger J."/>
            <person name="Kelley-Loughnane N."/>
            <person name="Varaljay V.A."/>
            <person name="Crookes-Goodson W.J."/>
        </authorList>
    </citation>
    <scope>NUCLEOTIDE SEQUENCE</scope>
    <source>
        <strain evidence="8">5307AH</strain>
    </source>
</reference>
<evidence type="ECO:0000256" key="4">
    <source>
        <dbReference type="ARBA" id="ARBA00022786"/>
    </source>
</evidence>
<evidence type="ECO:0000256" key="2">
    <source>
        <dbReference type="ARBA" id="ARBA00022499"/>
    </source>
</evidence>
<keyword evidence="1 5" id="KW-0963">Cytoplasm</keyword>
<feature type="compositionally biased region" description="Polar residues" evidence="7">
    <location>
        <begin position="1"/>
        <end position="11"/>
    </location>
</feature>
<dbReference type="AlphaFoldDB" id="A0AAD9CYW0"/>